<dbReference type="EMBL" id="JASCZI010030291">
    <property type="protein sequence ID" value="MED6120717.1"/>
    <property type="molecule type" value="Genomic_DNA"/>
</dbReference>
<keyword evidence="2" id="KW-1185">Reference proteome</keyword>
<comment type="caution">
    <text evidence="1">The sequence shown here is derived from an EMBL/GenBank/DDBJ whole genome shotgun (WGS) entry which is preliminary data.</text>
</comment>
<name>A0ABU6R9Q6_9FABA</name>
<accession>A0ABU6R9Q6</accession>
<evidence type="ECO:0000313" key="2">
    <source>
        <dbReference type="Proteomes" id="UP001341840"/>
    </source>
</evidence>
<sequence>MLDNLPHKSDSSSLHKLPQRFLTTFQPLGRIPLQHHLSTARTQRRPKATIAEEHIREADDDGANLDWHNDTIFNLSWITPLLLEGSDDLFSQFEFSHEGTTPLGEKFFGECGVVAANHVFDVATADF</sequence>
<proteinExistence type="predicted"/>
<evidence type="ECO:0008006" key="3">
    <source>
        <dbReference type="Google" id="ProtNLM"/>
    </source>
</evidence>
<evidence type="ECO:0000313" key="1">
    <source>
        <dbReference type="EMBL" id="MED6120717.1"/>
    </source>
</evidence>
<reference evidence="1 2" key="1">
    <citation type="journal article" date="2023" name="Plants (Basel)">
        <title>Bridging the Gap: Combining Genomics and Transcriptomics Approaches to Understand Stylosanthes scabra, an Orphan Legume from the Brazilian Caatinga.</title>
        <authorList>
            <person name="Ferreira-Neto J.R.C."/>
            <person name="da Silva M.D."/>
            <person name="Binneck E."/>
            <person name="de Melo N.F."/>
            <person name="da Silva R.H."/>
            <person name="de Melo A.L.T.M."/>
            <person name="Pandolfi V."/>
            <person name="Bustamante F.O."/>
            <person name="Brasileiro-Vidal A.C."/>
            <person name="Benko-Iseppon A.M."/>
        </authorList>
    </citation>
    <scope>NUCLEOTIDE SEQUENCE [LARGE SCALE GENOMIC DNA]</scope>
    <source>
        <tissue evidence="1">Leaves</tissue>
    </source>
</reference>
<organism evidence="1 2">
    <name type="scientific">Stylosanthes scabra</name>
    <dbReference type="NCBI Taxonomy" id="79078"/>
    <lineage>
        <taxon>Eukaryota</taxon>
        <taxon>Viridiplantae</taxon>
        <taxon>Streptophyta</taxon>
        <taxon>Embryophyta</taxon>
        <taxon>Tracheophyta</taxon>
        <taxon>Spermatophyta</taxon>
        <taxon>Magnoliopsida</taxon>
        <taxon>eudicotyledons</taxon>
        <taxon>Gunneridae</taxon>
        <taxon>Pentapetalae</taxon>
        <taxon>rosids</taxon>
        <taxon>fabids</taxon>
        <taxon>Fabales</taxon>
        <taxon>Fabaceae</taxon>
        <taxon>Papilionoideae</taxon>
        <taxon>50 kb inversion clade</taxon>
        <taxon>dalbergioids sensu lato</taxon>
        <taxon>Dalbergieae</taxon>
        <taxon>Pterocarpus clade</taxon>
        <taxon>Stylosanthes</taxon>
    </lineage>
</organism>
<gene>
    <name evidence="1" type="ORF">PIB30_023648</name>
</gene>
<dbReference type="Proteomes" id="UP001341840">
    <property type="component" value="Unassembled WGS sequence"/>
</dbReference>
<protein>
    <recommendedName>
        <fullName evidence="3">TauD/TfdA-like domain-containing protein</fullName>
    </recommendedName>
</protein>